<dbReference type="EMBL" id="JBCGCU010000011">
    <property type="protein sequence ID" value="MEM0515909.1"/>
    <property type="molecule type" value="Genomic_DNA"/>
</dbReference>
<sequence>MQSIKRWRDSALVLTTITIVGLISYLVGQYRLSAHLPLLEPVLSTSYSCNTLSVGNKTRLTLFAPSQSLASELAQQLCVDEVVSKQYGEVFAYWSGSSQYEVHFLGKGLAHLILAKDNMIHAFDARNTYGYTPLIGYPSYTAYFIGSHEKPKLEKAYFLDKRIGLIDYPTSRSGHIIPKQVFKDLDINLDSLDITFVNSHDALRDKLAQGELDIISSYWQQSDLQRFSENYITAIGSNISGSHWYLKRAADNPDLACAIQTRLMGLAQGRESSYFNGAKPYWLCQQGGGQFIGAEQ</sequence>
<keyword evidence="1" id="KW-1133">Transmembrane helix</keyword>
<protein>
    <submittedName>
        <fullName evidence="2">Uncharacterized protein</fullName>
    </submittedName>
</protein>
<keyword evidence="3" id="KW-1185">Reference proteome</keyword>
<gene>
    <name evidence="2" type="ORF">WCN91_10875</name>
</gene>
<name>A0ABU9MXB3_9GAMM</name>
<evidence type="ECO:0000313" key="2">
    <source>
        <dbReference type="EMBL" id="MEM0515909.1"/>
    </source>
</evidence>
<evidence type="ECO:0000313" key="3">
    <source>
        <dbReference type="Proteomes" id="UP001447008"/>
    </source>
</evidence>
<proteinExistence type="predicted"/>
<feature type="transmembrane region" description="Helical" evidence="1">
    <location>
        <begin position="12"/>
        <end position="32"/>
    </location>
</feature>
<keyword evidence="1" id="KW-0472">Membrane</keyword>
<dbReference type="Proteomes" id="UP001447008">
    <property type="component" value="Unassembled WGS sequence"/>
</dbReference>
<comment type="caution">
    <text evidence="2">The sequence shown here is derived from an EMBL/GenBank/DDBJ whole genome shotgun (WGS) entry which is preliminary data.</text>
</comment>
<keyword evidence="1" id="KW-0812">Transmembrane</keyword>
<organism evidence="2 3">
    <name type="scientific">Pseudoalteromonas qingdaonensis</name>
    <dbReference type="NCBI Taxonomy" id="3131913"/>
    <lineage>
        <taxon>Bacteria</taxon>
        <taxon>Pseudomonadati</taxon>
        <taxon>Pseudomonadota</taxon>
        <taxon>Gammaproteobacteria</taxon>
        <taxon>Alteromonadales</taxon>
        <taxon>Pseudoalteromonadaceae</taxon>
        <taxon>Pseudoalteromonas</taxon>
    </lineage>
</organism>
<reference evidence="2 3" key="1">
    <citation type="submission" date="2024-03" db="EMBL/GenBank/DDBJ databases">
        <title>Pseudoalteromonas qingdaonensis sp. nov., isolated from the intestines of marine benthic organisms.</title>
        <authorList>
            <person name="Lin X."/>
            <person name="Fang S."/>
            <person name="Hu X."/>
        </authorList>
    </citation>
    <scope>NUCLEOTIDE SEQUENCE [LARGE SCALE GENOMIC DNA]</scope>
    <source>
        <strain evidence="2 3">YIC-827</strain>
    </source>
</reference>
<accession>A0ABU9MXB3</accession>
<dbReference type="RefSeq" id="WP_342678968.1">
    <property type="nucleotide sequence ID" value="NZ_JBCGCU010000011.1"/>
</dbReference>
<evidence type="ECO:0000256" key="1">
    <source>
        <dbReference type="SAM" id="Phobius"/>
    </source>
</evidence>